<comment type="similarity">
    <text evidence="1">Belongs to the peptidase S33 family.</text>
</comment>
<dbReference type="Proteomes" id="UP000044602">
    <property type="component" value="Unassembled WGS sequence"/>
</dbReference>
<reference evidence="6 7" key="1">
    <citation type="submission" date="2015-05" db="EMBL/GenBank/DDBJ databases">
        <authorList>
            <person name="Wang D.B."/>
            <person name="Wang M."/>
        </authorList>
    </citation>
    <scope>NUCLEOTIDE SEQUENCE [LARGE SCALE GENOMIC DNA]</scope>
    <source>
        <strain evidence="6">VL1</strain>
    </source>
</reference>
<dbReference type="InterPro" id="IPR016292">
    <property type="entry name" value="Epoxide_hydrolase"/>
</dbReference>
<dbReference type="EMBL" id="CVQH01009335">
    <property type="protein sequence ID" value="CRK18195.1"/>
    <property type="molecule type" value="Genomic_DNA"/>
</dbReference>
<dbReference type="GO" id="GO:0004301">
    <property type="term" value="F:epoxide hydrolase activity"/>
    <property type="evidence" value="ECO:0007669"/>
    <property type="project" value="TreeGrafter"/>
</dbReference>
<organism evidence="6 7">
    <name type="scientific">Verticillium longisporum</name>
    <name type="common">Verticillium dahliae var. longisporum</name>
    <dbReference type="NCBI Taxonomy" id="100787"/>
    <lineage>
        <taxon>Eukaryota</taxon>
        <taxon>Fungi</taxon>
        <taxon>Dikarya</taxon>
        <taxon>Ascomycota</taxon>
        <taxon>Pezizomycotina</taxon>
        <taxon>Sordariomycetes</taxon>
        <taxon>Hypocreomycetidae</taxon>
        <taxon>Glomerellales</taxon>
        <taxon>Plectosphaerellaceae</taxon>
        <taxon>Verticillium</taxon>
    </lineage>
</organism>
<dbReference type="PANTHER" id="PTHR21661">
    <property type="entry name" value="EPOXIDE HYDROLASE 1-RELATED"/>
    <property type="match status" value="1"/>
</dbReference>
<sequence>MDAPIVPYKINVPDAKIEALKAKLDQTTYPDPAPVLEDWEYGAPRAATTRLAKYWRDGFDWRAQEAELNKVPHFKTDVAVDGFGDIGVHFVHQESQAEDAIPLLFCHGWPGSFIEVVKILPLLTSADADVPFHVVAPSLPNFGFSDGVGKPGFGLAQYAEAIHKIMLKLGYDRYAVTQGGDWGFGITRMVGRQYPEHCLASHLNHVYCKPPELLKNPLLYLQSKLPSSALDLERKARTDWFFEEGSAYNRMHSTRPSTLGFALADSPVSLLAWIYEKLVEWTDGYDWSDDEVLTWVGLYWFSTAGPDASTRIYKEAQGRQVKNKEAHLEYMPGVKLGMSMFPKDLMLFPSSWQRTLGPVVFERWHAEGGHFAAWERPELLVEDITTMFGEGGGASDVARKIVKERRT</sequence>
<dbReference type="STRING" id="100787.A0A0G4L8Z1"/>
<evidence type="ECO:0000313" key="7">
    <source>
        <dbReference type="Proteomes" id="UP000044602"/>
    </source>
</evidence>
<keyword evidence="3" id="KW-0378">Hydrolase</keyword>
<feature type="active site" description="Nucleophile" evidence="4">
    <location>
        <position position="181"/>
    </location>
</feature>
<accession>A0A0G4L8Z1</accession>
<evidence type="ECO:0000256" key="3">
    <source>
        <dbReference type="ARBA" id="ARBA00022801"/>
    </source>
</evidence>
<dbReference type="SUPFAM" id="SSF53474">
    <property type="entry name" value="alpha/beta-Hydrolases"/>
    <property type="match status" value="1"/>
</dbReference>
<dbReference type="PRINTS" id="PR00412">
    <property type="entry name" value="EPOXHYDRLASE"/>
</dbReference>
<name>A0A0G4L8Z1_VERLO</name>
<dbReference type="Gene3D" id="3.40.50.1820">
    <property type="entry name" value="alpha/beta hydrolase"/>
    <property type="match status" value="1"/>
</dbReference>
<feature type="domain" description="Epoxide hydrolase N-terminal" evidence="5">
    <location>
        <begin position="6"/>
        <end position="116"/>
    </location>
</feature>
<dbReference type="InterPro" id="IPR010497">
    <property type="entry name" value="Epoxide_hydro_N"/>
</dbReference>
<keyword evidence="2" id="KW-0058">Aromatic hydrocarbons catabolism</keyword>
<dbReference type="GO" id="GO:0097176">
    <property type="term" value="P:epoxide metabolic process"/>
    <property type="evidence" value="ECO:0007669"/>
    <property type="project" value="TreeGrafter"/>
</dbReference>
<evidence type="ECO:0000256" key="2">
    <source>
        <dbReference type="ARBA" id="ARBA00022797"/>
    </source>
</evidence>
<gene>
    <name evidence="6" type="ORF">BN1708_012280</name>
</gene>
<protein>
    <recommendedName>
        <fullName evidence="5">Epoxide hydrolase N-terminal domain-containing protein</fullName>
    </recommendedName>
</protein>
<evidence type="ECO:0000259" key="5">
    <source>
        <dbReference type="Pfam" id="PF06441"/>
    </source>
</evidence>
<dbReference type="InterPro" id="IPR000639">
    <property type="entry name" value="Epox_hydrolase-like"/>
</dbReference>
<dbReference type="PANTHER" id="PTHR21661:SF35">
    <property type="entry name" value="EPOXIDE HYDROLASE"/>
    <property type="match status" value="1"/>
</dbReference>
<feature type="active site" description="Proton acceptor" evidence="4">
    <location>
        <position position="370"/>
    </location>
</feature>
<keyword evidence="7" id="KW-1185">Reference proteome</keyword>
<evidence type="ECO:0000313" key="6">
    <source>
        <dbReference type="EMBL" id="CRK18195.1"/>
    </source>
</evidence>
<dbReference type="InterPro" id="IPR029058">
    <property type="entry name" value="AB_hydrolase_fold"/>
</dbReference>
<dbReference type="AlphaFoldDB" id="A0A0G4L8Z1"/>
<evidence type="ECO:0000256" key="1">
    <source>
        <dbReference type="ARBA" id="ARBA00010088"/>
    </source>
</evidence>
<evidence type="ECO:0000256" key="4">
    <source>
        <dbReference type="PIRSR" id="PIRSR001112-1"/>
    </source>
</evidence>
<feature type="active site" description="Proton donor" evidence="4">
    <location>
        <position position="313"/>
    </location>
</feature>
<dbReference type="Pfam" id="PF06441">
    <property type="entry name" value="EHN"/>
    <property type="match status" value="1"/>
</dbReference>
<dbReference type="PIRSF" id="PIRSF001112">
    <property type="entry name" value="Epoxide_hydrolase"/>
    <property type="match status" value="1"/>
</dbReference>
<proteinExistence type="inferred from homology"/>